<accession>A0A645HGB3</accession>
<dbReference type="EMBL" id="VSSQ01093045">
    <property type="protein sequence ID" value="MPN38051.1"/>
    <property type="molecule type" value="Genomic_DNA"/>
</dbReference>
<evidence type="ECO:0008006" key="2">
    <source>
        <dbReference type="Google" id="ProtNLM"/>
    </source>
</evidence>
<proteinExistence type="predicted"/>
<dbReference type="AlphaFoldDB" id="A0A645HGB3"/>
<reference evidence="1" key="1">
    <citation type="submission" date="2019-08" db="EMBL/GenBank/DDBJ databases">
        <authorList>
            <person name="Kucharzyk K."/>
            <person name="Murdoch R.W."/>
            <person name="Higgins S."/>
            <person name="Loffler F."/>
        </authorList>
    </citation>
    <scope>NUCLEOTIDE SEQUENCE</scope>
</reference>
<sequence length="143" mass="16698">MWSHYADSHRGVCLEWEVDEEQVKGLLLEVKYENTLTTLDTVERLETGHLSLNVSTNGKFIIQKFKNWEYEDELRTYIICEDSLKKGELKSFLGKLTSIYFGKNTSPENIDLVKHNAKHIPDIEYKQVDLDVDTMKMSLIKKI</sequence>
<evidence type="ECO:0000313" key="1">
    <source>
        <dbReference type="EMBL" id="MPN38051.1"/>
    </source>
</evidence>
<comment type="caution">
    <text evidence="1">The sequence shown here is derived from an EMBL/GenBank/DDBJ whole genome shotgun (WGS) entry which is preliminary data.</text>
</comment>
<dbReference type="InterPro" id="IPR021352">
    <property type="entry name" value="DUF2971"/>
</dbReference>
<dbReference type="Pfam" id="PF11185">
    <property type="entry name" value="DUF2971"/>
    <property type="match status" value="1"/>
</dbReference>
<name>A0A645HGB3_9ZZZZ</name>
<gene>
    <name evidence="1" type="ORF">SDC9_185574</name>
</gene>
<organism evidence="1">
    <name type="scientific">bioreactor metagenome</name>
    <dbReference type="NCBI Taxonomy" id="1076179"/>
    <lineage>
        <taxon>unclassified sequences</taxon>
        <taxon>metagenomes</taxon>
        <taxon>ecological metagenomes</taxon>
    </lineage>
</organism>
<protein>
    <recommendedName>
        <fullName evidence="2">DUF2971 domain-containing protein</fullName>
    </recommendedName>
</protein>